<gene>
    <name evidence="2" type="ordered locus">Q7C_821</name>
</gene>
<sequence length="151" mass="16627" precursor="true">MKALKWILIILVLVPVVLVLSVYIRTKASGPVGWAKDYTTKELKAQMKDPDSMVIRNSYVVQQPSEDGFTYIGICGIVDGKNGFGGYSGGSRFVSISLTSKNTFDFISVTVENPKEKRIARGVGVISGFEKVYWNNYCVDAEHPPLTVAET</sequence>
<proteinExistence type="predicted"/>
<evidence type="ECO:0000313" key="3">
    <source>
        <dbReference type="Proteomes" id="UP000009145"/>
    </source>
</evidence>
<keyword evidence="3" id="KW-1185">Reference proteome</keyword>
<accession>I1YGE7</accession>
<organism evidence="2 3">
    <name type="scientific">Methylophaga frappieri (strain ATCC BAA-2434 / DSM 25690 / JAM7)</name>
    <dbReference type="NCBI Taxonomy" id="754477"/>
    <lineage>
        <taxon>Bacteria</taxon>
        <taxon>Pseudomonadati</taxon>
        <taxon>Pseudomonadota</taxon>
        <taxon>Gammaproteobacteria</taxon>
        <taxon>Thiotrichales</taxon>
        <taxon>Piscirickettsiaceae</taxon>
        <taxon>Methylophaga</taxon>
    </lineage>
</organism>
<protein>
    <submittedName>
        <fullName evidence="2">Uncharacterized protein</fullName>
    </submittedName>
</protein>
<dbReference type="KEGG" id="mec:Q7C_821"/>
<dbReference type="OrthoDB" id="9157170at2"/>
<dbReference type="RefSeq" id="WP_014703411.1">
    <property type="nucleotide sequence ID" value="NC_017856.1"/>
</dbReference>
<keyword evidence="1" id="KW-0472">Membrane</keyword>
<evidence type="ECO:0000313" key="2">
    <source>
        <dbReference type="EMBL" id="AFJ01990.1"/>
    </source>
</evidence>
<dbReference type="PATRIC" id="fig|754477.3.peg.810"/>
<keyword evidence="1" id="KW-1133">Transmembrane helix</keyword>
<dbReference type="Proteomes" id="UP000009145">
    <property type="component" value="Chromosome"/>
</dbReference>
<dbReference type="AlphaFoldDB" id="I1YGE7"/>
<dbReference type="EMBL" id="CP003380">
    <property type="protein sequence ID" value="AFJ01990.1"/>
    <property type="molecule type" value="Genomic_DNA"/>
</dbReference>
<name>I1YGE7_METFJ</name>
<feature type="transmembrane region" description="Helical" evidence="1">
    <location>
        <begin position="6"/>
        <end position="24"/>
    </location>
</feature>
<evidence type="ECO:0000256" key="1">
    <source>
        <dbReference type="SAM" id="Phobius"/>
    </source>
</evidence>
<keyword evidence="1" id="KW-0812">Transmembrane</keyword>
<dbReference type="STRING" id="754477.Q7C_821"/>
<dbReference type="HOGENOM" id="CLU_1729247_0_0_6"/>
<reference evidence="2 3" key="1">
    <citation type="journal article" date="2012" name="J. Bacteriol.">
        <title>Complete genome sequences of Methylophaga sp. strain JAM1 and Methylophaga sp. strain JAM7.</title>
        <authorList>
            <person name="Villeneuve C."/>
            <person name="Martineau C."/>
            <person name="Mauffrey F."/>
            <person name="Villemur R."/>
        </authorList>
    </citation>
    <scope>NUCLEOTIDE SEQUENCE [LARGE SCALE GENOMIC DNA]</scope>
    <source>
        <strain evidence="2 3">JAM7</strain>
    </source>
</reference>